<dbReference type="GO" id="GO:0008528">
    <property type="term" value="F:G protein-coupled peptide receptor activity"/>
    <property type="evidence" value="ECO:0007669"/>
    <property type="project" value="TreeGrafter"/>
</dbReference>
<evidence type="ECO:0000259" key="14">
    <source>
        <dbReference type="PROSITE" id="PS50227"/>
    </source>
</evidence>
<feature type="domain" description="G-protein coupled receptors family 2 profile 2" evidence="15">
    <location>
        <begin position="227"/>
        <end position="477"/>
    </location>
</feature>
<evidence type="ECO:0000256" key="5">
    <source>
        <dbReference type="ARBA" id="ARBA00022989"/>
    </source>
</evidence>
<feature type="transmembrane region" description="Helical" evidence="13">
    <location>
        <begin position="335"/>
        <end position="354"/>
    </location>
</feature>
<keyword evidence="7 13" id="KW-0472">Membrane</keyword>
<dbReference type="GO" id="GO:0005886">
    <property type="term" value="C:plasma membrane"/>
    <property type="evidence" value="ECO:0007669"/>
    <property type="project" value="UniProtKB-SubCell"/>
</dbReference>
<dbReference type="InterPro" id="IPR001879">
    <property type="entry name" value="GPCR_2_extracellular_dom"/>
</dbReference>
<comment type="function">
    <text evidence="11">Receptor for the insect diurectic hormone. The activity of this receptor is mediated by G proteins which activate adenylyl cyclase.</text>
</comment>
<dbReference type="PRINTS" id="PR01127">
    <property type="entry name" value="DIUHORMONER"/>
</dbReference>
<comment type="subcellular location">
    <subcellularLocation>
        <location evidence="1">Cell membrane</location>
        <topology evidence="1">Multi-pass membrane protein</topology>
    </subcellularLocation>
</comment>
<evidence type="ECO:0000256" key="2">
    <source>
        <dbReference type="ARBA" id="ARBA00005314"/>
    </source>
</evidence>
<comment type="caution">
    <text evidence="16">The sequence shown here is derived from an EMBL/GenBank/DDBJ whole genome shotgun (WGS) entry which is preliminary data.</text>
</comment>
<evidence type="ECO:0000256" key="4">
    <source>
        <dbReference type="ARBA" id="ARBA00022692"/>
    </source>
</evidence>
<dbReference type="FunFam" id="1.20.1070.10:FF:000155">
    <property type="entry name" value="diuretic hormone receptor isoform X1"/>
    <property type="match status" value="1"/>
</dbReference>
<dbReference type="InterPro" id="IPR002001">
    <property type="entry name" value="GPCR_2_diuretic_rcpt"/>
</dbReference>
<evidence type="ECO:0000313" key="17">
    <source>
        <dbReference type="Proteomes" id="UP001219518"/>
    </source>
</evidence>
<dbReference type="Proteomes" id="UP001219518">
    <property type="component" value="Unassembled WGS sequence"/>
</dbReference>
<dbReference type="Gene3D" id="4.10.1240.10">
    <property type="entry name" value="GPCR, family 2, extracellular hormone receptor domain"/>
    <property type="match status" value="1"/>
</dbReference>
<keyword evidence="6" id="KW-0297">G-protein coupled receptor</keyword>
<evidence type="ECO:0000256" key="6">
    <source>
        <dbReference type="ARBA" id="ARBA00023040"/>
    </source>
</evidence>
<dbReference type="AlphaFoldDB" id="A0AAE1LTW6"/>
<dbReference type="SMART" id="SM00008">
    <property type="entry name" value="HormR"/>
    <property type="match status" value="1"/>
</dbReference>
<dbReference type="Pfam" id="PF00002">
    <property type="entry name" value="7tm_2"/>
    <property type="match status" value="1"/>
</dbReference>
<evidence type="ECO:0000256" key="10">
    <source>
        <dbReference type="ARBA" id="ARBA00023224"/>
    </source>
</evidence>
<feature type="transmembrane region" description="Helical" evidence="13">
    <location>
        <begin position="229"/>
        <end position="250"/>
    </location>
</feature>
<feature type="transmembrane region" description="Helical" evidence="13">
    <location>
        <begin position="299"/>
        <end position="323"/>
    </location>
</feature>
<keyword evidence="4 13" id="KW-0812">Transmembrane</keyword>
<evidence type="ECO:0000256" key="3">
    <source>
        <dbReference type="ARBA" id="ARBA00022475"/>
    </source>
</evidence>
<keyword evidence="3" id="KW-1003">Cell membrane</keyword>
<evidence type="ECO:0000313" key="16">
    <source>
        <dbReference type="EMBL" id="KAK3930202.1"/>
    </source>
</evidence>
<dbReference type="Pfam" id="PF02793">
    <property type="entry name" value="HRM"/>
    <property type="match status" value="1"/>
</dbReference>
<proteinExistence type="inferred from homology"/>
<dbReference type="GO" id="GO:0007188">
    <property type="term" value="P:adenylate cyclase-modulating G protein-coupled receptor signaling pathway"/>
    <property type="evidence" value="ECO:0007669"/>
    <property type="project" value="TreeGrafter"/>
</dbReference>
<dbReference type="SUPFAM" id="SSF111418">
    <property type="entry name" value="Hormone receptor domain"/>
    <property type="match status" value="1"/>
</dbReference>
<reference evidence="16" key="2">
    <citation type="journal article" date="2023" name="BMC Genomics">
        <title>Pest status, molecular evolution, and epigenetic factors derived from the genome assembly of Frankliniella fusca, a thysanopteran phytovirus vector.</title>
        <authorList>
            <person name="Catto M.A."/>
            <person name="Labadie P.E."/>
            <person name="Jacobson A.L."/>
            <person name="Kennedy G.G."/>
            <person name="Srinivasan R."/>
            <person name="Hunt B.G."/>
        </authorList>
    </citation>
    <scope>NUCLEOTIDE SEQUENCE</scope>
    <source>
        <strain evidence="16">PL_HMW_Pooled</strain>
    </source>
</reference>
<dbReference type="InterPro" id="IPR036445">
    <property type="entry name" value="GPCR_2_extracell_dom_sf"/>
</dbReference>
<gene>
    <name evidence="16" type="ORF">KUF71_004936</name>
</gene>
<dbReference type="GO" id="GO:0017046">
    <property type="term" value="F:peptide hormone binding"/>
    <property type="evidence" value="ECO:0007669"/>
    <property type="project" value="TreeGrafter"/>
</dbReference>
<feature type="transmembrane region" description="Helical" evidence="13">
    <location>
        <begin position="382"/>
        <end position="405"/>
    </location>
</feature>
<reference evidence="16" key="1">
    <citation type="submission" date="2021-07" db="EMBL/GenBank/DDBJ databases">
        <authorList>
            <person name="Catto M.A."/>
            <person name="Jacobson A."/>
            <person name="Kennedy G."/>
            <person name="Labadie P."/>
            <person name="Hunt B.G."/>
            <person name="Srinivasan R."/>
        </authorList>
    </citation>
    <scope>NUCLEOTIDE SEQUENCE</scope>
    <source>
        <strain evidence="16">PL_HMW_Pooled</strain>
        <tissue evidence="16">Head</tissue>
    </source>
</reference>
<feature type="transmembrane region" description="Helical" evidence="13">
    <location>
        <begin position="262"/>
        <end position="279"/>
    </location>
</feature>
<evidence type="ECO:0000256" key="7">
    <source>
        <dbReference type="ARBA" id="ARBA00023136"/>
    </source>
</evidence>
<dbReference type="InterPro" id="IPR050332">
    <property type="entry name" value="GPCR_2"/>
</dbReference>
<keyword evidence="5 13" id="KW-1133">Transmembrane helix</keyword>
<sequence>MVNMDTVSNSAKLSHKNTPKIGVQLSTSASVDVHQGLLERRTYRSMVIFYGAAGDAVAAGVVPGGSAEARLLGTGAGAGTGPGTRWPPINESLGLAGADGSSYPSPESEFSGITRSTEISELFPQLPRCLQLCALTAASASSAGLGQPHCPASWDRILCWPPTRAGALAVQQCLEELNGIRYDPTGNASRLCFPNGTWSRTNYSLCKDVPPPGPELDADEVGALEVVNMVYQVGYGVSLVALVFAVLIFVSFKDLHCLRNSIHTNLMFAYIMADLTWILNNSVQTGHIDSDQCLYLLVLYHYFHLTTFTWMFVEGLYLYILVVETFTRENVRLRCYVLIGWGSPMVFVSLWVVARCVSPPPTLGWQVDYCSWMLAHWSDWLFQAPALVILAINSVFLIVIMWVLITKLRSATSLETQQSRKATKALLVLIPLLGMTYVLTIAAPPAEATGSAVYAAVRAFLLSTQGMSVALLYCFLNAEVRRALHHRWHRWRESRDLAARPCPACAKDWSPRSRTESIRLYCPPVTATGSKRESTASQSTTTTLLGVHQAHQGHHLSLNVEHTV</sequence>
<name>A0AAE1LTW6_9NEOP</name>
<feature type="transmembrane region" description="Helical" evidence="13">
    <location>
        <begin position="452"/>
        <end position="476"/>
    </location>
</feature>
<dbReference type="Gene3D" id="1.20.1070.10">
    <property type="entry name" value="Rhodopsin 7-helix transmembrane proteins"/>
    <property type="match status" value="1"/>
</dbReference>
<evidence type="ECO:0000259" key="15">
    <source>
        <dbReference type="PROSITE" id="PS50261"/>
    </source>
</evidence>
<dbReference type="PRINTS" id="PR00249">
    <property type="entry name" value="GPCRSECRETIN"/>
</dbReference>
<comment type="similarity">
    <text evidence="2">Belongs to the G-protein coupled receptor 2 family.</text>
</comment>
<evidence type="ECO:0000256" key="13">
    <source>
        <dbReference type="SAM" id="Phobius"/>
    </source>
</evidence>
<dbReference type="EMBL" id="JAHWGI010001411">
    <property type="protein sequence ID" value="KAK3930202.1"/>
    <property type="molecule type" value="Genomic_DNA"/>
</dbReference>
<feature type="domain" description="G-protein coupled receptors family 2 profile 1" evidence="14">
    <location>
        <begin position="128"/>
        <end position="210"/>
    </location>
</feature>
<feature type="transmembrane region" description="Helical" evidence="13">
    <location>
        <begin position="426"/>
        <end position="446"/>
    </location>
</feature>
<evidence type="ECO:0000256" key="11">
    <source>
        <dbReference type="ARBA" id="ARBA00054836"/>
    </source>
</evidence>
<dbReference type="InterPro" id="IPR000832">
    <property type="entry name" value="GPCR_2_secretin-like"/>
</dbReference>
<dbReference type="GO" id="GO:0008036">
    <property type="term" value="F:diuretic hormone receptor activity"/>
    <property type="evidence" value="ECO:0007669"/>
    <property type="project" value="InterPro"/>
</dbReference>
<keyword evidence="8 16" id="KW-0675">Receptor</keyword>
<dbReference type="PROSITE" id="PS50261">
    <property type="entry name" value="G_PROTEIN_RECEP_F2_4"/>
    <property type="match status" value="1"/>
</dbReference>
<keyword evidence="10" id="KW-0807">Transducer</keyword>
<dbReference type="GO" id="GO:0007166">
    <property type="term" value="P:cell surface receptor signaling pathway"/>
    <property type="evidence" value="ECO:0007669"/>
    <property type="project" value="InterPro"/>
</dbReference>
<organism evidence="16 17">
    <name type="scientific">Frankliniella fusca</name>
    <dbReference type="NCBI Taxonomy" id="407009"/>
    <lineage>
        <taxon>Eukaryota</taxon>
        <taxon>Metazoa</taxon>
        <taxon>Ecdysozoa</taxon>
        <taxon>Arthropoda</taxon>
        <taxon>Hexapoda</taxon>
        <taxon>Insecta</taxon>
        <taxon>Pterygota</taxon>
        <taxon>Neoptera</taxon>
        <taxon>Paraneoptera</taxon>
        <taxon>Thysanoptera</taxon>
        <taxon>Terebrantia</taxon>
        <taxon>Thripoidea</taxon>
        <taxon>Thripidae</taxon>
        <taxon>Frankliniella</taxon>
    </lineage>
</organism>
<evidence type="ECO:0000256" key="8">
    <source>
        <dbReference type="ARBA" id="ARBA00023170"/>
    </source>
</evidence>
<evidence type="ECO:0000256" key="12">
    <source>
        <dbReference type="ARBA" id="ARBA00071387"/>
    </source>
</evidence>
<dbReference type="InterPro" id="IPR017981">
    <property type="entry name" value="GPCR_2-like_7TM"/>
</dbReference>
<keyword evidence="17" id="KW-1185">Reference proteome</keyword>
<evidence type="ECO:0000256" key="1">
    <source>
        <dbReference type="ARBA" id="ARBA00004651"/>
    </source>
</evidence>
<accession>A0AAE1LTW6</accession>
<dbReference type="PROSITE" id="PS50227">
    <property type="entry name" value="G_PROTEIN_RECEP_F2_3"/>
    <property type="match status" value="1"/>
</dbReference>
<keyword evidence="9" id="KW-0325">Glycoprotein</keyword>
<dbReference type="PANTHER" id="PTHR45620:SF15">
    <property type="entry name" value="DIURETIC HORMONE 44 RECEPTOR 1-RELATED"/>
    <property type="match status" value="1"/>
</dbReference>
<protein>
    <recommendedName>
        <fullName evidence="12">Diuretic hormone receptor</fullName>
    </recommendedName>
</protein>
<dbReference type="PANTHER" id="PTHR45620">
    <property type="entry name" value="PDF RECEPTOR-LIKE PROTEIN-RELATED"/>
    <property type="match status" value="1"/>
</dbReference>
<dbReference type="SUPFAM" id="SSF81321">
    <property type="entry name" value="Family A G protein-coupled receptor-like"/>
    <property type="match status" value="1"/>
</dbReference>
<evidence type="ECO:0000256" key="9">
    <source>
        <dbReference type="ARBA" id="ARBA00023180"/>
    </source>
</evidence>